<name>A0ABP9JE41_9ACTN</name>
<sequence length="65" mass="6625">MTAVGATVWAAATIIAVWILGGAAEGWINFLAAVGPAILLVVLGSTGVRAVVRLRHRRAATRGSS</sequence>
<feature type="transmembrane region" description="Helical" evidence="1">
    <location>
        <begin position="7"/>
        <end position="24"/>
    </location>
</feature>
<gene>
    <name evidence="2" type="ORF">GCM10023335_67840</name>
</gene>
<reference evidence="3" key="1">
    <citation type="journal article" date="2019" name="Int. J. Syst. Evol. Microbiol.">
        <title>The Global Catalogue of Microorganisms (GCM) 10K type strain sequencing project: providing services to taxonomists for standard genome sequencing and annotation.</title>
        <authorList>
            <consortium name="The Broad Institute Genomics Platform"/>
            <consortium name="The Broad Institute Genome Sequencing Center for Infectious Disease"/>
            <person name="Wu L."/>
            <person name="Ma J."/>
        </authorList>
    </citation>
    <scope>NUCLEOTIDE SEQUENCE [LARGE SCALE GENOMIC DNA]</scope>
    <source>
        <strain evidence="3">JCM 18409</strain>
    </source>
</reference>
<evidence type="ECO:0000313" key="3">
    <source>
        <dbReference type="Proteomes" id="UP001501759"/>
    </source>
</evidence>
<organism evidence="2 3">
    <name type="scientific">Streptomyces siamensis</name>
    <dbReference type="NCBI Taxonomy" id="1274986"/>
    <lineage>
        <taxon>Bacteria</taxon>
        <taxon>Bacillati</taxon>
        <taxon>Actinomycetota</taxon>
        <taxon>Actinomycetes</taxon>
        <taxon>Kitasatosporales</taxon>
        <taxon>Streptomycetaceae</taxon>
        <taxon>Streptomyces</taxon>
    </lineage>
</organism>
<keyword evidence="1" id="KW-0812">Transmembrane</keyword>
<dbReference type="Proteomes" id="UP001501759">
    <property type="component" value="Unassembled WGS sequence"/>
</dbReference>
<evidence type="ECO:0000313" key="2">
    <source>
        <dbReference type="EMBL" id="GAA5029145.1"/>
    </source>
</evidence>
<accession>A0ABP9JE41</accession>
<dbReference type="EMBL" id="BAABKB010000031">
    <property type="protein sequence ID" value="GAA5029145.1"/>
    <property type="molecule type" value="Genomic_DNA"/>
</dbReference>
<keyword evidence="3" id="KW-1185">Reference proteome</keyword>
<keyword evidence="1" id="KW-1133">Transmembrane helix</keyword>
<evidence type="ECO:0000256" key="1">
    <source>
        <dbReference type="SAM" id="Phobius"/>
    </source>
</evidence>
<feature type="transmembrane region" description="Helical" evidence="1">
    <location>
        <begin position="30"/>
        <end position="52"/>
    </location>
</feature>
<protein>
    <recommendedName>
        <fullName evidence="4">DUF2530 domain-containing protein</fullName>
    </recommendedName>
</protein>
<evidence type="ECO:0008006" key="4">
    <source>
        <dbReference type="Google" id="ProtNLM"/>
    </source>
</evidence>
<keyword evidence="1" id="KW-0472">Membrane</keyword>
<comment type="caution">
    <text evidence="2">The sequence shown here is derived from an EMBL/GenBank/DDBJ whole genome shotgun (WGS) entry which is preliminary data.</text>
</comment>
<proteinExistence type="predicted"/>